<reference evidence="2 3" key="1">
    <citation type="submission" date="2019-06" db="EMBL/GenBank/DDBJ databases">
        <title>Genome Sequence of the Brown Rot Fungal Pathogen Monilinia fructicola.</title>
        <authorList>
            <person name="De Miccolis Angelini R.M."/>
            <person name="Landi L."/>
            <person name="Abate D."/>
            <person name="Pollastro S."/>
            <person name="Romanazzi G."/>
            <person name="Faretra F."/>
        </authorList>
    </citation>
    <scope>NUCLEOTIDE SEQUENCE [LARGE SCALE GENOMIC DNA]</scope>
    <source>
        <strain evidence="2 3">Mfrc123</strain>
    </source>
</reference>
<sequence>MRRLLFRDVSCEELGPCQISSFSRFPSFPFPLDSSFHGTRSRFTFRRKGGQTISRSPVTSQRKTSGAQDRIFIWSLIRYLLFLLPIYMYICMYVYIYIYIYVCIYVCVYICMYIYMYVCIYVCIYICMAEHSMAEQGTKRHDTIRYDMIRHTTMIFSNVG</sequence>
<evidence type="ECO:0000313" key="3">
    <source>
        <dbReference type="Proteomes" id="UP000322873"/>
    </source>
</evidence>
<evidence type="ECO:0000313" key="2">
    <source>
        <dbReference type="EMBL" id="KAA8568962.1"/>
    </source>
</evidence>
<dbReference type="PANTHER" id="PTHR45134">
    <property type="entry name" value="OS08G0543275 PROTEIN"/>
    <property type="match status" value="1"/>
</dbReference>
<name>A0A5M9JMD2_MONFR</name>
<feature type="transmembrane region" description="Helical" evidence="1">
    <location>
        <begin position="96"/>
        <end position="127"/>
    </location>
</feature>
<keyword evidence="1" id="KW-0472">Membrane</keyword>
<dbReference type="AlphaFoldDB" id="A0A5M9JMD2"/>
<accession>A0A5M9JMD2</accession>
<dbReference type="Proteomes" id="UP000322873">
    <property type="component" value="Unassembled WGS sequence"/>
</dbReference>
<dbReference type="EMBL" id="VICG01000009">
    <property type="protein sequence ID" value="KAA8568962.1"/>
    <property type="molecule type" value="Genomic_DNA"/>
</dbReference>
<feature type="transmembrane region" description="Helical" evidence="1">
    <location>
        <begin position="71"/>
        <end position="90"/>
    </location>
</feature>
<protein>
    <submittedName>
        <fullName evidence="2">Uncharacterized protein</fullName>
    </submittedName>
</protein>
<keyword evidence="3" id="KW-1185">Reference proteome</keyword>
<keyword evidence="1" id="KW-0812">Transmembrane</keyword>
<keyword evidence="1" id="KW-1133">Transmembrane helix</keyword>
<comment type="caution">
    <text evidence="2">The sequence shown here is derived from an EMBL/GenBank/DDBJ whole genome shotgun (WGS) entry which is preliminary data.</text>
</comment>
<dbReference type="PANTHER" id="PTHR45134:SF22">
    <property type="entry name" value="G-PROTEIN COUPLED RECEPTORS FAMILY 1 PROFILE DOMAIN-CONTAINING PROTEIN"/>
    <property type="match status" value="1"/>
</dbReference>
<organism evidence="2 3">
    <name type="scientific">Monilinia fructicola</name>
    <name type="common">Brown rot fungus</name>
    <name type="synonym">Ciboria fructicola</name>
    <dbReference type="NCBI Taxonomy" id="38448"/>
    <lineage>
        <taxon>Eukaryota</taxon>
        <taxon>Fungi</taxon>
        <taxon>Dikarya</taxon>
        <taxon>Ascomycota</taxon>
        <taxon>Pezizomycotina</taxon>
        <taxon>Leotiomycetes</taxon>
        <taxon>Helotiales</taxon>
        <taxon>Sclerotiniaceae</taxon>
        <taxon>Monilinia</taxon>
    </lineage>
</organism>
<proteinExistence type="predicted"/>
<evidence type="ECO:0000256" key="1">
    <source>
        <dbReference type="SAM" id="Phobius"/>
    </source>
</evidence>
<gene>
    <name evidence="2" type="ORF">EYC84_007936</name>
</gene>